<accession>A0A9P0NSW2</accession>
<organism evidence="1 2">
    <name type="scientific">Acanthoscelides obtectus</name>
    <name type="common">Bean weevil</name>
    <name type="synonym">Bruchus obtectus</name>
    <dbReference type="NCBI Taxonomy" id="200917"/>
    <lineage>
        <taxon>Eukaryota</taxon>
        <taxon>Metazoa</taxon>
        <taxon>Ecdysozoa</taxon>
        <taxon>Arthropoda</taxon>
        <taxon>Hexapoda</taxon>
        <taxon>Insecta</taxon>
        <taxon>Pterygota</taxon>
        <taxon>Neoptera</taxon>
        <taxon>Endopterygota</taxon>
        <taxon>Coleoptera</taxon>
        <taxon>Polyphaga</taxon>
        <taxon>Cucujiformia</taxon>
        <taxon>Chrysomeloidea</taxon>
        <taxon>Chrysomelidae</taxon>
        <taxon>Bruchinae</taxon>
        <taxon>Bruchini</taxon>
        <taxon>Acanthoscelides</taxon>
    </lineage>
</organism>
<name>A0A9P0NSW2_ACAOB</name>
<proteinExistence type="predicted"/>
<evidence type="ECO:0000313" key="2">
    <source>
        <dbReference type="Proteomes" id="UP001152888"/>
    </source>
</evidence>
<gene>
    <name evidence="1" type="ORF">ACAOBT_LOCUS2206</name>
</gene>
<dbReference type="Proteomes" id="UP001152888">
    <property type="component" value="Unassembled WGS sequence"/>
</dbReference>
<comment type="caution">
    <text evidence="1">The sequence shown here is derived from an EMBL/GenBank/DDBJ whole genome shotgun (WGS) entry which is preliminary data.</text>
</comment>
<keyword evidence="2" id="KW-1185">Reference proteome</keyword>
<dbReference type="EMBL" id="CAKOFQ010006672">
    <property type="protein sequence ID" value="CAH1957632.1"/>
    <property type="molecule type" value="Genomic_DNA"/>
</dbReference>
<protein>
    <submittedName>
        <fullName evidence="1">Uncharacterized protein</fullName>
    </submittedName>
</protein>
<reference evidence="1" key="1">
    <citation type="submission" date="2022-03" db="EMBL/GenBank/DDBJ databases">
        <authorList>
            <person name="Sayadi A."/>
        </authorList>
    </citation>
    <scope>NUCLEOTIDE SEQUENCE</scope>
</reference>
<dbReference type="AlphaFoldDB" id="A0A9P0NSW2"/>
<sequence>MSDCVQVPSAGTSSPRSGVDTSAALVFFALGIAILN</sequence>
<evidence type="ECO:0000313" key="1">
    <source>
        <dbReference type="EMBL" id="CAH1957632.1"/>
    </source>
</evidence>